<organism evidence="5 6">
    <name type="scientific">Siminovitchia terrae</name>
    <name type="common">Bacillus terrae</name>
    <dbReference type="NCBI Taxonomy" id="1914933"/>
    <lineage>
        <taxon>Bacteria</taxon>
        <taxon>Bacillati</taxon>
        <taxon>Bacillota</taxon>
        <taxon>Bacilli</taxon>
        <taxon>Bacillales</taxon>
        <taxon>Bacillaceae</taxon>
        <taxon>Siminovitchia</taxon>
    </lineage>
</organism>
<evidence type="ECO:0000313" key="6">
    <source>
        <dbReference type="Proteomes" id="UP000287296"/>
    </source>
</evidence>
<dbReference type="AlphaFoldDB" id="A0A429X611"/>
<feature type="binding site" evidence="4">
    <location>
        <position position="159"/>
    </location>
    <ligand>
        <name>a divalent metal cation</name>
        <dbReference type="ChEBI" id="CHEBI:60240"/>
        <label>2</label>
    </ligand>
</feature>
<name>A0A429X611_SIMTE</name>
<protein>
    <submittedName>
        <fullName evidence="5">TatD family deoxyribonuclease</fullName>
    </submittedName>
</protein>
<dbReference type="OrthoDB" id="9775608at2"/>
<evidence type="ECO:0000256" key="1">
    <source>
        <dbReference type="ARBA" id="ARBA00009275"/>
    </source>
</evidence>
<dbReference type="GO" id="GO:0016788">
    <property type="term" value="F:hydrolase activity, acting on ester bonds"/>
    <property type="evidence" value="ECO:0007669"/>
    <property type="project" value="InterPro"/>
</dbReference>
<dbReference type="Pfam" id="PF01026">
    <property type="entry name" value="TatD_DNase"/>
    <property type="match status" value="1"/>
</dbReference>
<evidence type="ECO:0000256" key="4">
    <source>
        <dbReference type="PIRSR" id="PIRSR005902-1"/>
    </source>
</evidence>
<dbReference type="InterPro" id="IPR018228">
    <property type="entry name" value="DNase_TatD-rel_CS"/>
</dbReference>
<reference evidence="5 6" key="1">
    <citation type="submission" date="2018-12" db="EMBL/GenBank/DDBJ databases">
        <authorList>
            <person name="Sun L."/>
            <person name="Chen Z."/>
        </authorList>
    </citation>
    <scope>NUCLEOTIDE SEQUENCE [LARGE SCALE GENOMIC DNA]</scope>
    <source>
        <strain evidence="5 6">LMG 29736</strain>
    </source>
</reference>
<keyword evidence="2 4" id="KW-0479">Metal-binding</keyword>
<dbReference type="RefSeq" id="WP_120117007.1">
    <property type="nucleotide sequence ID" value="NZ_DAMDJW010000142.1"/>
</dbReference>
<evidence type="ECO:0000256" key="3">
    <source>
        <dbReference type="ARBA" id="ARBA00022801"/>
    </source>
</evidence>
<feature type="binding site" evidence="4">
    <location>
        <position position="207"/>
    </location>
    <ligand>
        <name>a divalent metal cation</name>
        <dbReference type="ChEBI" id="CHEBI:60240"/>
        <label>1</label>
    </ligand>
</feature>
<dbReference type="PANTHER" id="PTHR46317">
    <property type="entry name" value="HYDROLASE OF PHP SUPERFAMILY-RELATED PROTEIN"/>
    <property type="match status" value="1"/>
</dbReference>
<feature type="binding site" evidence="4">
    <location>
        <position position="94"/>
    </location>
    <ligand>
        <name>a divalent metal cation</name>
        <dbReference type="ChEBI" id="CHEBI:60240"/>
        <label>1</label>
    </ligand>
</feature>
<accession>A0A429X611</accession>
<dbReference type="GO" id="GO:0046872">
    <property type="term" value="F:metal ion binding"/>
    <property type="evidence" value="ECO:0007669"/>
    <property type="project" value="UniProtKB-KW"/>
</dbReference>
<dbReference type="Gene3D" id="3.20.20.140">
    <property type="entry name" value="Metal-dependent hydrolases"/>
    <property type="match status" value="1"/>
</dbReference>
<dbReference type="Proteomes" id="UP000287296">
    <property type="component" value="Unassembled WGS sequence"/>
</dbReference>
<dbReference type="PROSITE" id="PS01137">
    <property type="entry name" value="TATD_1"/>
    <property type="match status" value="1"/>
</dbReference>
<dbReference type="SUPFAM" id="SSF51556">
    <property type="entry name" value="Metallo-dependent hydrolases"/>
    <property type="match status" value="1"/>
</dbReference>
<evidence type="ECO:0000256" key="2">
    <source>
        <dbReference type="ARBA" id="ARBA00022723"/>
    </source>
</evidence>
<feature type="binding site" evidence="4">
    <location>
        <position position="10"/>
    </location>
    <ligand>
        <name>a divalent metal cation</name>
        <dbReference type="ChEBI" id="CHEBI:60240"/>
        <label>1</label>
    </ligand>
</feature>
<proteinExistence type="inferred from homology"/>
<dbReference type="CDD" id="cd01310">
    <property type="entry name" value="TatD_DNAse"/>
    <property type="match status" value="1"/>
</dbReference>
<dbReference type="PANTHER" id="PTHR46317:SF1">
    <property type="entry name" value="HYDROLASE, TATD FAMILY"/>
    <property type="match status" value="1"/>
</dbReference>
<comment type="caution">
    <text evidence="5">The sequence shown here is derived from an EMBL/GenBank/DDBJ whole genome shotgun (WGS) entry which is preliminary data.</text>
</comment>
<dbReference type="InterPro" id="IPR001130">
    <property type="entry name" value="TatD-like"/>
</dbReference>
<comment type="similarity">
    <text evidence="1">Belongs to the metallo-dependent hydrolases superfamily. TatD-type hydrolase family.</text>
</comment>
<dbReference type="EMBL" id="QYTW02000016">
    <property type="protein sequence ID" value="RST58868.1"/>
    <property type="molecule type" value="Genomic_DNA"/>
</dbReference>
<keyword evidence="3" id="KW-0378">Hydrolase</keyword>
<feature type="binding site" evidence="4">
    <location>
        <position position="8"/>
    </location>
    <ligand>
        <name>a divalent metal cation</name>
        <dbReference type="ChEBI" id="CHEBI:60240"/>
        <label>1</label>
    </ligand>
</feature>
<feature type="binding site" evidence="4">
    <location>
        <position position="135"/>
    </location>
    <ligand>
        <name>a divalent metal cation</name>
        <dbReference type="ChEBI" id="CHEBI:60240"/>
        <label>2</label>
    </ligand>
</feature>
<dbReference type="InterPro" id="IPR032466">
    <property type="entry name" value="Metal_Hydrolase"/>
</dbReference>
<sequence length="268" mass="31326">MRKIIDSHIHLDLYKENEMREIMKELASAGCTDLISVSFHLESCLHNLRLAKTYSQVHTAFGFHPEQELPSDEELQDLFLWMEKHQEQMVAVGEIGLPYYLRSESKGDFSNDGHIELLEQFILKARQWDKPVILHAVYDDASIVCDLLEKHGMEKAHFHWFKGDSKTVERMIENGWFISVTPDVVYEQEIQELAKVYPLDQIMVETDGPWRFEGPFSGKMTHPNMIHKSVVSIASIKDCRKEEVYGILYENTADFYQFSPLKRERNRT</sequence>
<evidence type="ECO:0000313" key="5">
    <source>
        <dbReference type="EMBL" id="RST58868.1"/>
    </source>
</evidence>
<dbReference type="PIRSF" id="PIRSF005902">
    <property type="entry name" value="DNase_TatD"/>
    <property type="match status" value="1"/>
</dbReference>
<gene>
    <name evidence="5" type="ORF">D5F11_015505</name>
</gene>